<keyword evidence="4 7" id="KW-0812">Transmembrane</keyword>
<dbReference type="RefSeq" id="WP_235181607.1">
    <property type="nucleotide sequence ID" value="NZ_AJLN01000051.1"/>
</dbReference>
<dbReference type="InterPro" id="IPR050256">
    <property type="entry name" value="Glycosyltransferase_2"/>
</dbReference>
<dbReference type="InterPro" id="IPR029044">
    <property type="entry name" value="Nucleotide-diphossugar_trans"/>
</dbReference>
<dbReference type="Gene3D" id="3.90.550.10">
    <property type="entry name" value="Spore Coat Polysaccharide Biosynthesis Protein SpsA, Chain A"/>
    <property type="match status" value="1"/>
</dbReference>
<evidence type="ECO:0000256" key="5">
    <source>
        <dbReference type="ARBA" id="ARBA00022989"/>
    </source>
</evidence>
<dbReference type="PANTHER" id="PTHR48090">
    <property type="entry name" value="UNDECAPRENYL-PHOSPHATE 4-DEOXY-4-FORMAMIDO-L-ARABINOSE TRANSFERASE-RELATED"/>
    <property type="match status" value="1"/>
</dbReference>
<keyword evidence="6 7" id="KW-0472">Membrane</keyword>
<evidence type="ECO:0000256" key="6">
    <source>
        <dbReference type="ARBA" id="ARBA00023136"/>
    </source>
</evidence>
<comment type="subcellular location">
    <subcellularLocation>
        <location evidence="1">Membrane</location>
        <topology evidence="1">Multi-pass membrane protein</topology>
    </subcellularLocation>
</comment>
<feature type="transmembrane region" description="Helical" evidence="7">
    <location>
        <begin position="283"/>
        <end position="311"/>
    </location>
</feature>
<evidence type="ECO:0000313" key="10">
    <source>
        <dbReference type="Proteomes" id="UP000268857"/>
    </source>
</evidence>
<dbReference type="GO" id="GO:0016757">
    <property type="term" value="F:glycosyltransferase activity"/>
    <property type="evidence" value="ECO:0007669"/>
    <property type="project" value="UniProtKB-KW"/>
</dbReference>
<evidence type="ECO:0000256" key="4">
    <source>
        <dbReference type="ARBA" id="ARBA00022692"/>
    </source>
</evidence>
<accession>A0A3S0ZX10</accession>
<dbReference type="STRING" id="211165.GCA_000317285_01539"/>
<dbReference type="SUPFAM" id="SSF53448">
    <property type="entry name" value="Nucleotide-diphospho-sugar transferases"/>
    <property type="match status" value="1"/>
</dbReference>
<keyword evidence="10" id="KW-1185">Reference proteome</keyword>
<organism evidence="9 10">
    <name type="scientific">Chlorogloeopsis fritschii PCC 6912</name>
    <dbReference type="NCBI Taxonomy" id="211165"/>
    <lineage>
        <taxon>Bacteria</taxon>
        <taxon>Bacillati</taxon>
        <taxon>Cyanobacteriota</taxon>
        <taxon>Cyanophyceae</taxon>
        <taxon>Nostocales</taxon>
        <taxon>Chlorogloeopsidaceae</taxon>
        <taxon>Chlorogloeopsis</taxon>
    </lineage>
</organism>
<comment type="caution">
    <text evidence="9">The sequence shown here is derived from an EMBL/GenBank/DDBJ whole genome shotgun (WGS) entry which is preliminary data.</text>
</comment>
<keyword evidence="5 7" id="KW-1133">Transmembrane helix</keyword>
<keyword evidence="2" id="KW-0328">Glycosyltransferase</keyword>
<reference evidence="9 10" key="1">
    <citation type="journal article" date="2019" name="Genome Biol. Evol.">
        <title>Day and night: Metabolic profiles and evolutionary relationships of six axenic non-marine cyanobacteria.</title>
        <authorList>
            <person name="Will S.E."/>
            <person name="Henke P."/>
            <person name="Boedeker C."/>
            <person name="Huang S."/>
            <person name="Brinkmann H."/>
            <person name="Rohde M."/>
            <person name="Jarek M."/>
            <person name="Friedl T."/>
            <person name="Seufert S."/>
            <person name="Schumacher M."/>
            <person name="Overmann J."/>
            <person name="Neumann-Schaal M."/>
            <person name="Petersen J."/>
        </authorList>
    </citation>
    <scope>NUCLEOTIDE SEQUENCE [LARGE SCALE GENOMIC DNA]</scope>
    <source>
        <strain evidence="9 10">PCC 6912</strain>
    </source>
</reference>
<feature type="domain" description="Glycosyltransferase 2-like" evidence="8">
    <location>
        <begin position="18"/>
        <end position="177"/>
    </location>
</feature>
<keyword evidence="3 9" id="KW-0808">Transferase</keyword>
<proteinExistence type="predicted"/>
<evidence type="ECO:0000256" key="3">
    <source>
        <dbReference type="ARBA" id="ARBA00022679"/>
    </source>
</evidence>
<sequence length="342" mass="38758">MKEFIMSIKQISYCDKVTIVLPVHNEEANLLRLIQEIDACFQSDAEIRTLPYLLFVDDGSSDGSLECIRTAISERGHASCLRFSRNFGHQAAVMAGISYAPENSIVVVMDSDGQDPPIIALDLVHHVMNGADVAYGVRWRREGRNWIKRFAYWSFYRLLSSLSIIKIPLDAGDFCAYSPRTIKILSQLKEKHPYIRGLRAWIGLNQVGVPYKRPERYAGQASYNFRGLFKLAFDGILSFSVKPLRLSIALGFITFFICLFLGVFYLTAYFYDWHFSGLRMRDIPGFTTLILMILATSSLQMLMLGVIGEYLGRLFEESKGRPLFIIAETLGNLNRGKSQGND</sequence>
<dbReference type="AlphaFoldDB" id="A0A3S0ZX10"/>
<dbReference type="PANTHER" id="PTHR48090:SF1">
    <property type="entry name" value="PROPHAGE BACTOPRENOL GLUCOSYL TRANSFERASE HOMOLOG"/>
    <property type="match status" value="1"/>
</dbReference>
<dbReference type="EMBL" id="RSCJ01000012">
    <property type="protein sequence ID" value="RUR79697.1"/>
    <property type="molecule type" value="Genomic_DNA"/>
</dbReference>
<dbReference type="CDD" id="cd04187">
    <property type="entry name" value="DPM1_like_bac"/>
    <property type="match status" value="1"/>
</dbReference>
<evidence type="ECO:0000256" key="1">
    <source>
        <dbReference type="ARBA" id="ARBA00004141"/>
    </source>
</evidence>
<protein>
    <submittedName>
        <fullName evidence="9">Putative glycosyltransferase YkcC</fullName>
    </submittedName>
</protein>
<dbReference type="Pfam" id="PF00535">
    <property type="entry name" value="Glycos_transf_2"/>
    <property type="match status" value="1"/>
</dbReference>
<feature type="transmembrane region" description="Helical" evidence="7">
    <location>
        <begin position="248"/>
        <end position="271"/>
    </location>
</feature>
<dbReference type="Proteomes" id="UP000268857">
    <property type="component" value="Unassembled WGS sequence"/>
</dbReference>
<evidence type="ECO:0000259" key="8">
    <source>
        <dbReference type="Pfam" id="PF00535"/>
    </source>
</evidence>
<gene>
    <name evidence="9" type="primary">ykcC</name>
    <name evidence="9" type="ORF">PCC6912_32330</name>
</gene>
<dbReference type="GO" id="GO:0005886">
    <property type="term" value="C:plasma membrane"/>
    <property type="evidence" value="ECO:0007669"/>
    <property type="project" value="TreeGrafter"/>
</dbReference>
<evidence type="ECO:0000256" key="7">
    <source>
        <dbReference type="SAM" id="Phobius"/>
    </source>
</evidence>
<evidence type="ECO:0000256" key="2">
    <source>
        <dbReference type="ARBA" id="ARBA00022676"/>
    </source>
</evidence>
<dbReference type="InterPro" id="IPR001173">
    <property type="entry name" value="Glyco_trans_2-like"/>
</dbReference>
<evidence type="ECO:0000313" key="9">
    <source>
        <dbReference type="EMBL" id="RUR79697.1"/>
    </source>
</evidence>
<name>A0A3S0ZX10_CHLFR</name>